<feature type="region of interest" description="Disordered" evidence="4">
    <location>
        <begin position="672"/>
        <end position="701"/>
    </location>
</feature>
<evidence type="ECO:0008006" key="11">
    <source>
        <dbReference type="Google" id="ProtNLM"/>
    </source>
</evidence>
<feature type="compositionally biased region" description="Polar residues" evidence="4">
    <location>
        <begin position="226"/>
        <end position="245"/>
    </location>
</feature>
<feature type="compositionally biased region" description="Acidic residues" evidence="4">
    <location>
        <begin position="561"/>
        <end position="570"/>
    </location>
</feature>
<feature type="compositionally biased region" description="Polar residues" evidence="4">
    <location>
        <begin position="281"/>
        <end position="300"/>
    </location>
</feature>
<feature type="compositionally biased region" description="Basic and acidic residues" evidence="4">
    <location>
        <begin position="49"/>
        <end position="82"/>
    </location>
</feature>
<sequence length="1585" mass="178340">MSDAIDSGGGTPQRRKPRKLQKRQGVRGSVDESSNSTLMSPISQQDEEVAGHSEERGLFDRRDSDLTDLPVDDRGFLDDVRQDAPMGLEGDSMDEGEMRRHFMDVESSFLPEGASGEQGGRTGVDDTYLELGRPGHTEVMQQGLGSARRSKWVEEQGREQQRGESSEGEAETPADAYKTPAGGLYEDDDEEEGGEEDGGHEDIEGEGSPSSPAQAAAHRTHARKISTASVTRITPARATSISVLSDGSDPQPGTPLVRPTSKGSTIRPGSSDGPEDVSLPRSETPSMLNLNGVHSMSPSRLNVRPSYMSRHASQQSSASTSTLASLSSSGTAVNADYALQTGGAMSSSTTLGQSRGRSELLRLPSFGSVVSYMDRDSDGPPTRSRGASNSMLTSRFGGRLDGLEEERPETPRASTFSMQAPTDTVLAQRVESIQVPETIARDFRARNRSPGRPSSSGGNGIGAQDRPRRTLTLKEQNSKIDKLTKENFDLKLKIHFLDQALQSRSDDGVKELIDKNVQFQTDLANERKESQNLRRKVRELERRVQEQEDGLKEALKRRTIEEDEQSDDDPTLQAEMHEEILYLRQQLDHFENKVTTLREEAMTKELEKRKMAEHMRSMAGNRDEASAGVKETMDMWQDLLNAETGRREQAEEDLRKLREELTSLRIERASPAAHKMMKQRSRPGTATDESTYTNGVNGAATDSSATLAESLKHENAELRRDLGAQTSMLTSRNRERERLQQEIEDLKLLQRKSDGGRSVTGESIFERSISRAHQRAPSRASDHTQATQVTEAERDDWDKKEGQLRDQNAELRLKFQELERTHGTHLQYVSALEGDFQEMEQELQEQAEDLQALQRERDEALHAFEDKESEIQKLEQEALGEIDKLTTEIESLEVQLQDAQKRSLKIQTKLENTTDGYKGLQGELREITQSVMNLEDEKQANMRTMQALEQHLAEAEDEIEKWELKCKELDQKSRKLEITQESLHSEINFLREEQEGDKIKIGELEDALNAAQQTIQDEQEKLRELEEAIVDERQQRDVLENQSKEEVQKVLDDLNTEGGRTKDEVRKLRRALSAKEVEASTWKQKLEELEQGFRSALGEPEGTKQSMLAEVERLQRELENTANALDRAKMDAADKDRLLRHRDGLLESTSLESRRLSDLLDKERSHRRHDMEQFEKSSRGQATHMREIAHHQSRVLELETAYSQDKRKMSALEQQFRDQLSERNNLLLALWNRLSTLCGQEWAQAHSQVNGENPSADVIQRNMTPFTKNVLAAVKTIEALIGSFKVRIRGIEKDLWRDYSTIEHNLDIRVRRMDALEAAVLDTQRAIAEKSAALEAEKQQLQQQQQQSRPSAMRSMSSKSVMKNNDELNKLKSEVKTLKAELKFHRQHPSPMAQQMINNQTNLGPEHARRQSNGAGSVSNIGAGKSAPSPARAMVAQLLRHHSTSAVEQQSQSPGSRGGGHYDGGALEEGSSMRTDLPRPSQLQSQQHQPIVLATPPIQPSEQRWVHRLKELERRLKAEREARLLDRRGARQRLEEGRLENEELRGMLEREKGRRESGYFDQVGSVAGSERVGSRAGTVVGRDVD</sequence>
<dbReference type="Proteomes" id="UP000310066">
    <property type="component" value="Unassembled WGS sequence"/>
</dbReference>
<feature type="coiled-coil region" evidence="3">
    <location>
        <begin position="1502"/>
        <end position="1554"/>
    </location>
</feature>
<keyword evidence="2" id="KW-0963">Cytoplasm</keyword>
<keyword evidence="10" id="KW-1185">Reference proteome</keyword>
<comment type="subcellular location">
    <subcellularLocation>
        <location evidence="1">Cytoplasm</location>
    </subcellularLocation>
</comment>
<evidence type="ECO:0000259" key="5">
    <source>
        <dbReference type="Pfam" id="PF07989"/>
    </source>
</evidence>
<evidence type="ECO:0000256" key="4">
    <source>
        <dbReference type="SAM" id="MobiDB-lite"/>
    </source>
</evidence>
<dbReference type="GO" id="GO:0005815">
    <property type="term" value="C:microtubule organizing center"/>
    <property type="evidence" value="ECO:0007669"/>
    <property type="project" value="InterPro"/>
</dbReference>
<evidence type="ECO:0000313" key="9">
    <source>
        <dbReference type="Proteomes" id="UP000310066"/>
    </source>
</evidence>
<dbReference type="EMBL" id="JAUJLE010000019">
    <property type="protein sequence ID" value="KAK1007025.1"/>
    <property type="molecule type" value="Genomic_DNA"/>
</dbReference>
<feature type="compositionally biased region" description="Polar residues" evidence="4">
    <location>
        <begin position="1411"/>
        <end position="1420"/>
    </location>
</feature>
<feature type="region of interest" description="Disordered" evidence="4">
    <location>
        <begin position="753"/>
        <end position="802"/>
    </location>
</feature>
<dbReference type="GO" id="GO:0005737">
    <property type="term" value="C:cytoplasm"/>
    <property type="evidence" value="ECO:0007669"/>
    <property type="project" value="UniProtKB-SubCell"/>
</dbReference>
<feature type="compositionally biased region" description="Basic and acidic residues" evidence="4">
    <location>
        <begin position="541"/>
        <end position="560"/>
    </location>
</feature>
<dbReference type="Pfam" id="PF12808">
    <property type="entry name" value="Mto2_bdg"/>
    <property type="match status" value="1"/>
</dbReference>
<feature type="region of interest" description="Disordered" evidence="4">
    <location>
        <begin position="1404"/>
        <end position="1489"/>
    </location>
</feature>
<feature type="compositionally biased region" description="Polar residues" evidence="4">
    <location>
        <begin position="31"/>
        <end position="44"/>
    </location>
</feature>
<dbReference type="EMBL" id="NAJP01000022">
    <property type="protein sequence ID" value="TKA42670.1"/>
    <property type="molecule type" value="Genomic_DNA"/>
</dbReference>
<feature type="domain" description="Centrosomin N-terminal motif 1" evidence="5">
    <location>
        <begin position="472"/>
        <end position="544"/>
    </location>
</feature>
<dbReference type="STRING" id="329885.A0A4U0V217"/>
<feature type="region of interest" description="Disordered" evidence="4">
    <location>
        <begin position="372"/>
        <end position="417"/>
    </location>
</feature>
<dbReference type="Gene3D" id="1.10.287.1490">
    <property type="match status" value="1"/>
</dbReference>
<feature type="domain" description="Mto1-like Mto2p-binding" evidence="6">
    <location>
        <begin position="1504"/>
        <end position="1554"/>
    </location>
</feature>
<feature type="region of interest" description="Disordered" evidence="4">
    <location>
        <begin position="1337"/>
        <end position="1365"/>
    </location>
</feature>
<feature type="coiled-coil region" evidence="3">
    <location>
        <begin position="633"/>
        <end position="667"/>
    </location>
</feature>
<feature type="compositionally biased region" description="Basic residues" evidence="4">
    <location>
        <begin position="13"/>
        <end position="25"/>
    </location>
</feature>
<comment type="caution">
    <text evidence="8">The sequence shown here is derived from an EMBL/GenBank/DDBJ whole genome shotgun (WGS) entry which is preliminary data.</text>
</comment>
<feature type="region of interest" description="Disordered" evidence="4">
    <location>
        <begin position="1"/>
        <end position="95"/>
    </location>
</feature>
<reference evidence="8 9" key="1">
    <citation type="submission" date="2017-03" db="EMBL/GenBank/DDBJ databases">
        <title>Genomes of endolithic fungi from Antarctica.</title>
        <authorList>
            <person name="Coleine C."/>
            <person name="Masonjones S."/>
            <person name="Stajich J.E."/>
        </authorList>
    </citation>
    <scope>NUCLEOTIDE SEQUENCE [LARGE SCALE GENOMIC DNA]</scope>
    <source>
        <strain evidence="8 9">CCFEE 5311</strain>
    </source>
</reference>
<feature type="region of interest" description="Disordered" evidence="4">
    <location>
        <begin position="1162"/>
        <end position="1182"/>
    </location>
</feature>
<feature type="compositionally biased region" description="Low complexity" evidence="4">
    <location>
        <begin position="1337"/>
        <end position="1360"/>
    </location>
</feature>
<evidence type="ECO:0000313" key="8">
    <source>
        <dbReference type="EMBL" id="TKA42670.1"/>
    </source>
</evidence>
<dbReference type="InterPro" id="IPR012943">
    <property type="entry name" value="Cnn_1N"/>
</dbReference>
<keyword evidence="3" id="KW-0175">Coiled coil</keyword>
<evidence type="ECO:0000313" key="10">
    <source>
        <dbReference type="Proteomes" id="UP001175353"/>
    </source>
</evidence>
<feature type="compositionally biased region" description="Polar residues" evidence="4">
    <location>
        <begin position="682"/>
        <end position="701"/>
    </location>
</feature>
<gene>
    <name evidence="8" type="ORF">B0A54_07513</name>
    <name evidence="7" type="ORF">LTR91_003635</name>
</gene>
<reference evidence="7" key="2">
    <citation type="submission" date="2023-06" db="EMBL/GenBank/DDBJ databases">
        <title>Black Yeasts Isolated from many extreme environments.</title>
        <authorList>
            <person name="Coleine C."/>
            <person name="Stajich J.E."/>
            <person name="Selbmann L."/>
        </authorList>
    </citation>
    <scope>NUCLEOTIDE SEQUENCE</scope>
    <source>
        <strain evidence="7">CCFEE 5200</strain>
    </source>
</reference>
<feature type="region of interest" description="Disordered" evidence="4">
    <location>
        <begin position="541"/>
        <end position="570"/>
    </location>
</feature>
<dbReference type="OrthoDB" id="10255000at2759"/>
<evidence type="ECO:0000256" key="2">
    <source>
        <dbReference type="ARBA" id="ARBA00022490"/>
    </source>
</evidence>
<name>A0A4U0V217_9PEZI</name>
<evidence type="ECO:0000259" key="6">
    <source>
        <dbReference type="Pfam" id="PF12808"/>
    </source>
</evidence>
<evidence type="ECO:0000256" key="3">
    <source>
        <dbReference type="SAM" id="Coils"/>
    </source>
</evidence>
<protein>
    <recommendedName>
        <fullName evidence="11">Centrosomin N-terminal motif 1 domain-containing protein</fullName>
    </recommendedName>
</protein>
<evidence type="ECO:0000256" key="1">
    <source>
        <dbReference type="ARBA" id="ARBA00004496"/>
    </source>
</evidence>
<evidence type="ECO:0000313" key="7">
    <source>
        <dbReference type="EMBL" id="KAK1007025.1"/>
    </source>
</evidence>
<feature type="compositionally biased region" description="Basic and acidic residues" evidence="4">
    <location>
        <begin position="151"/>
        <end position="165"/>
    </location>
</feature>
<feature type="compositionally biased region" description="Acidic residues" evidence="4">
    <location>
        <begin position="185"/>
        <end position="205"/>
    </location>
</feature>
<accession>A0A4U0V217</accession>
<dbReference type="InterPro" id="IPR024545">
    <property type="entry name" value="Mto1-like_Mto2p-bd"/>
</dbReference>
<feature type="coiled-coil region" evidence="3">
    <location>
        <begin position="1072"/>
        <end position="1131"/>
    </location>
</feature>
<feature type="region of interest" description="Disordered" evidence="4">
    <location>
        <begin position="437"/>
        <end position="475"/>
    </location>
</feature>
<organism evidence="8 9">
    <name type="scientific">Friedmanniomyces endolithicus</name>
    <dbReference type="NCBI Taxonomy" id="329885"/>
    <lineage>
        <taxon>Eukaryota</taxon>
        <taxon>Fungi</taxon>
        <taxon>Dikarya</taxon>
        <taxon>Ascomycota</taxon>
        <taxon>Pezizomycotina</taxon>
        <taxon>Dothideomycetes</taxon>
        <taxon>Dothideomycetidae</taxon>
        <taxon>Mycosphaerellales</taxon>
        <taxon>Teratosphaeriaceae</taxon>
        <taxon>Friedmanniomyces</taxon>
    </lineage>
</organism>
<dbReference type="Pfam" id="PF07989">
    <property type="entry name" value="Cnn_1N"/>
    <property type="match status" value="1"/>
</dbReference>
<feature type="region of interest" description="Disordered" evidence="4">
    <location>
        <begin position="107"/>
        <end position="301"/>
    </location>
</feature>
<proteinExistence type="predicted"/>
<dbReference type="Proteomes" id="UP001175353">
    <property type="component" value="Unassembled WGS sequence"/>
</dbReference>
<dbReference type="SUPFAM" id="SSF57997">
    <property type="entry name" value="Tropomyosin"/>
    <property type="match status" value="1"/>
</dbReference>